<gene>
    <name evidence="1" type="ORF">UFOPK3662_02643</name>
</gene>
<name>A0A6J7KER4_9ZZZZ</name>
<proteinExistence type="predicted"/>
<accession>A0A6J7KER4</accession>
<dbReference type="EMBL" id="CAFBMW010000024">
    <property type="protein sequence ID" value="CAB4952464.1"/>
    <property type="molecule type" value="Genomic_DNA"/>
</dbReference>
<organism evidence="1">
    <name type="scientific">freshwater metagenome</name>
    <dbReference type="NCBI Taxonomy" id="449393"/>
    <lineage>
        <taxon>unclassified sequences</taxon>
        <taxon>metagenomes</taxon>
        <taxon>ecological metagenomes</taxon>
    </lineage>
</organism>
<dbReference type="AlphaFoldDB" id="A0A6J7KER4"/>
<reference evidence="1" key="1">
    <citation type="submission" date="2020-05" db="EMBL/GenBank/DDBJ databases">
        <authorList>
            <person name="Chiriac C."/>
            <person name="Salcher M."/>
            <person name="Ghai R."/>
            <person name="Kavagutti S V."/>
        </authorList>
    </citation>
    <scope>NUCLEOTIDE SEQUENCE</scope>
</reference>
<protein>
    <submittedName>
        <fullName evidence="1">Unannotated protein</fullName>
    </submittedName>
</protein>
<evidence type="ECO:0000313" key="1">
    <source>
        <dbReference type="EMBL" id="CAB4952464.1"/>
    </source>
</evidence>
<sequence>MAPVTVQDMTTRIDCDTCVVRGLHCHDCVVTVLLGPPPELTIDDDERAALDVLASGGLVPPLRLVEPVVGPVVESA</sequence>